<keyword evidence="1" id="KW-0732">Signal</keyword>
<dbReference type="PROSITE" id="PS51257">
    <property type="entry name" value="PROKAR_LIPOPROTEIN"/>
    <property type="match status" value="1"/>
</dbReference>
<gene>
    <name evidence="2" type="ORF">EV193_103327</name>
</gene>
<evidence type="ECO:0000313" key="2">
    <source>
        <dbReference type="EMBL" id="RZS41009.1"/>
    </source>
</evidence>
<evidence type="ECO:0000256" key="1">
    <source>
        <dbReference type="SAM" id="SignalP"/>
    </source>
</evidence>
<accession>A0A4Q7KVG4</accession>
<dbReference type="AlphaFoldDB" id="A0A4Q7KVG4"/>
<reference evidence="2 3" key="1">
    <citation type="submission" date="2019-02" db="EMBL/GenBank/DDBJ databases">
        <title>Genomic Encyclopedia of Type Strains, Phase IV (KMG-IV): sequencing the most valuable type-strain genomes for metagenomic binning, comparative biology and taxonomic classification.</title>
        <authorList>
            <person name="Goeker M."/>
        </authorList>
    </citation>
    <scope>NUCLEOTIDE SEQUENCE [LARGE SCALE GENOMIC DNA]</scope>
    <source>
        <strain evidence="2 3">DSM 101727</strain>
    </source>
</reference>
<dbReference type="RefSeq" id="WP_165401318.1">
    <property type="nucleotide sequence ID" value="NZ_SGWQ01000003.1"/>
</dbReference>
<keyword evidence="3" id="KW-1185">Reference proteome</keyword>
<comment type="caution">
    <text evidence="2">The sequence shown here is derived from an EMBL/GenBank/DDBJ whole genome shotgun (WGS) entry which is preliminary data.</text>
</comment>
<dbReference type="Pfam" id="PF10969">
    <property type="entry name" value="DUF2771"/>
    <property type="match status" value="1"/>
</dbReference>
<name>A0A4Q7KVG4_9PSEU</name>
<feature type="chain" id="PRO_5020949548" evidence="1">
    <location>
        <begin position="22"/>
        <end position="155"/>
    </location>
</feature>
<organism evidence="2 3">
    <name type="scientific">Herbihabitans rhizosphaerae</name>
    <dbReference type="NCBI Taxonomy" id="1872711"/>
    <lineage>
        <taxon>Bacteria</taxon>
        <taxon>Bacillati</taxon>
        <taxon>Actinomycetota</taxon>
        <taxon>Actinomycetes</taxon>
        <taxon>Pseudonocardiales</taxon>
        <taxon>Pseudonocardiaceae</taxon>
        <taxon>Herbihabitans</taxon>
    </lineage>
</organism>
<evidence type="ECO:0000313" key="3">
    <source>
        <dbReference type="Proteomes" id="UP000294257"/>
    </source>
</evidence>
<sequence length="155" mass="16345">MRRVILLIVAAAAVLTGCGGAAPTPDVTFYANGHAADTGPIAFCHPGTRECVKDENAMARLKVPPGQPLHISVGGDVAEGPWAVVFTYRDGAGNEQHGSSALQLSGRRYAYTLSLPNDTDQLLFAHVQQMAMVVMGPEGALPRATGYWSLAVDVR</sequence>
<dbReference type="Proteomes" id="UP000294257">
    <property type="component" value="Unassembled WGS sequence"/>
</dbReference>
<protein>
    <submittedName>
        <fullName evidence="2">Uncharacterized protein DUF2771</fullName>
    </submittedName>
</protein>
<feature type="signal peptide" evidence="1">
    <location>
        <begin position="1"/>
        <end position="21"/>
    </location>
</feature>
<proteinExistence type="predicted"/>
<dbReference type="InterPro" id="IPR024495">
    <property type="entry name" value="DUF2771"/>
</dbReference>
<dbReference type="EMBL" id="SGWQ01000003">
    <property type="protein sequence ID" value="RZS41009.1"/>
    <property type="molecule type" value="Genomic_DNA"/>
</dbReference>